<gene>
    <name evidence="3" type="ordered locus">CPS_1624</name>
</gene>
<reference evidence="3" key="1">
    <citation type="journal article" date="2005" name="Proc. Natl. Acad. Sci. U.S.A.">
        <title>The psychrophilic lifestyle as revealed by the genome sequence of Colwellia psychrerythraea 34H through genomic and proteomic analyses.</title>
        <authorList>
            <person name="Methe B.A."/>
            <person name="Nelson K.E."/>
            <person name="Deming J.W."/>
            <person name="Momen B."/>
            <person name="Melamud E."/>
            <person name="Zhang X."/>
            <person name="Moult J."/>
            <person name="Madupu R."/>
            <person name="Nelson W.C."/>
            <person name="Dodson R.J."/>
            <person name="Brinkac L.M."/>
            <person name="Daugherty S.C."/>
            <person name="Durkin A.S."/>
            <person name="DeBoy R.T."/>
            <person name="Kolonay J.F."/>
            <person name="Sullivan S.A."/>
            <person name="Zhou L."/>
            <person name="Davidsen T.M."/>
            <person name="Wu M."/>
            <person name="Huston A.L."/>
            <person name="Lewis M."/>
            <person name="Weaver B."/>
            <person name="Weidman J.F."/>
            <person name="Khouri H."/>
            <person name="Utterback T.R."/>
            <person name="Feldblyum T.V."/>
            <person name="Fraser C.M."/>
        </authorList>
    </citation>
    <scope>NUCLEOTIDE SEQUENCE [LARGE SCALE GENOMIC DNA]</scope>
    <source>
        <strain evidence="3">34H</strain>
    </source>
</reference>
<dbReference type="Gene3D" id="1.10.890.40">
    <property type="match status" value="1"/>
</dbReference>
<organism evidence="3 4">
    <name type="scientific">Colwellia psychrerythraea (strain 34H / ATCC BAA-681)</name>
    <name type="common">Vibrio psychroerythus</name>
    <dbReference type="NCBI Taxonomy" id="167879"/>
    <lineage>
        <taxon>Bacteria</taxon>
        <taxon>Pseudomonadati</taxon>
        <taxon>Pseudomonadota</taxon>
        <taxon>Gammaproteobacteria</taxon>
        <taxon>Alteromonadales</taxon>
        <taxon>Colwelliaceae</taxon>
        <taxon>Colwellia</taxon>
    </lineage>
</organism>
<protein>
    <recommendedName>
        <fullName evidence="2">Rap1a immunity protein domain-containing protein</fullName>
    </recommendedName>
</protein>
<dbReference type="AlphaFoldDB" id="Q485A3"/>
<feature type="chain" id="PRO_5004234184" description="Rap1a immunity protein domain-containing protein" evidence="1">
    <location>
        <begin position="20"/>
        <end position="110"/>
    </location>
</feature>
<evidence type="ECO:0000313" key="4">
    <source>
        <dbReference type="Proteomes" id="UP000000547"/>
    </source>
</evidence>
<dbReference type="EMBL" id="CP000083">
    <property type="protein sequence ID" value="AAZ27409.1"/>
    <property type="molecule type" value="Genomic_DNA"/>
</dbReference>
<dbReference type="RefSeq" id="WP_011042456.1">
    <property type="nucleotide sequence ID" value="NC_003910.7"/>
</dbReference>
<feature type="domain" description="Rap1a immunity protein" evidence="2">
    <location>
        <begin position="23"/>
        <end position="107"/>
    </location>
</feature>
<evidence type="ECO:0000313" key="3">
    <source>
        <dbReference type="EMBL" id="AAZ27409.1"/>
    </source>
</evidence>
<dbReference type="KEGG" id="cps:CPS_1624"/>
<dbReference type="Pfam" id="PF18602">
    <property type="entry name" value="Rap1a"/>
    <property type="match status" value="1"/>
</dbReference>
<proteinExistence type="predicted"/>
<dbReference type="HOGENOM" id="CLU_166876_0_0_6"/>
<evidence type="ECO:0000259" key="2">
    <source>
        <dbReference type="Pfam" id="PF18602"/>
    </source>
</evidence>
<dbReference type="Proteomes" id="UP000000547">
    <property type="component" value="Chromosome"/>
</dbReference>
<dbReference type="STRING" id="167879.CPS_1624"/>
<evidence type="ECO:0000256" key="1">
    <source>
        <dbReference type="SAM" id="SignalP"/>
    </source>
</evidence>
<dbReference type="InterPro" id="IPR041238">
    <property type="entry name" value="Rap1a"/>
</dbReference>
<feature type="signal peptide" evidence="1">
    <location>
        <begin position="1"/>
        <end position="19"/>
    </location>
</feature>
<sequence length="110" mass="12031">MKKLILFVSFIFISSNSLAGFTSGNELQQWLSISENKKQPDFNSGLYKGYVSGVIDVGNKYAFCLSTGVTRGQAIAVVSKYIKNNPEKWNKGAASLVIKGLKKAFPCTKT</sequence>
<accession>Q485A3</accession>
<name>Q485A3_COLP3</name>
<keyword evidence="1" id="KW-0732">Signal</keyword>